<dbReference type="AlphaFoldDB" id="A0A1B8GLF0"/>
<dbReference type="EMBL" id="KV460226">
    <property type="protein sequence ID" value="OBT96665.1"/>
    <property type="molecule type" value="Genomic_DNA"/>
</dbReference>
<evidence type="ECO:0000313" key="1">
    <source>
        <dbReference type="EMBL" id="OBT96665.1"/>
    </source>
</evidence>
<name>A0A1B8GLF0_9PEZI</name>
<sequence length="97" mass="10280">MAASAANGVGGNALGLDPKKGVYLAYAEVVEWFGSEHDEAAAGLYDHFNYMGDAAGFQAVYPGYGAANEAKLLSISRKYDPTRTFQTLLPRGFKIGA</sequence>
<evidence type="ECO:0008006" key="3">
    <source>
        <dbReference type="Google" id="ProtNLM"/>
    </source>
</evidence>
<organism evidence="1 2">
    <name type="scientific">Pseudogymnoascus verrucosus</name>
    <dbReference type="NCBI Taxonomy" id="342668"/>
    <lineage>
        <taxon>Eukaryota</taxon>
        <taxon>Fungi</taxon>
        <taxon>Dikarya</taxon>
        <taxon>Ascomycota</taxon>
        <taxon>Pezizomycotina</taxon>
        <taxon>Leotiomycetes</taxon>
        <taxon>Thelebolales</taxon>
        <taxon>Thelebolaceae</taxon>
        <taxon>Pseudogymnoascus</taxon>
    </lineage>
</organism>
<reference evidence="2" key="2">
    <citation type="journal article" date="2018" name="Nat. Commun.">
        <title>Extreme sensitivity to ultraviolet light in the fungal pathogen causing white-nose syndrome of bats.</title>
        <authorList>
            <person name="Palmer J.M."/>
            <person name="Drees K.P."/>
            <person name="Foster J.T."/>
            <person name="Lindner D.L."/>
        </authorList>
    </citation>
    <scope>NUCLEOTIDE SEQUENCE [LARGE SCALE GENOMIC DNA]</scope>
    <source>
        <strain evidence="2">UAMH 10579</strain>
    </source>
</reference>
<accession>A0A1B8GLF0</accession>
<dbReference type="STRING" id="342668.A0A1B8GLF0"/>
<dbReference type="GeneID" id="28837596"/>
<dbReference type="Proteomes" id="UP000091956">
    <property type="component" value="Unassembled WGS sequence"/>
</dbReference>
<gene>
    <name evidence="1" type="ORF">VE01_04210</name>
</gene>
<proteinExistence type="predicted"/>
<dbReference type="OrthoDB" id="2151789at2759"/>
<reference evidence="1 2" key="1">
    <citation type="submission" date="2016-03" db="EMBL/GenBank/DDBJ databases">
        <title>Comparative genomics of Pseudogymnoascus destructans, the fungus causing white-nose syndrome of bats.</title>
        <authorList>
            <person name="Palmer J.M."/>
            <person name="Drees K.P."/>
            <person name="Foster J.T."/>
            <person name="Lindner D.L."/>
        </authorList>
    </citation>
    <scope>NUCLEOTIDE SEQUENCE [LARGE SCALE GENOMIC DNA]</scope>
    <source>
        <strain evidence="1 2">UAMH 10579</strain>
    </source>
</reference>
<keyword evidence="2" id="KW-1185">Reference proteome</keyword>
<protein>
    <recommendedName>
        <fullName evidence="3">Berberine/berberine-like domain-containing protein</fullName>
    </recommendedName>
</protein>
<dbReference type="RefSeq" id="XP_018130398.1">
    <property type="nucleotide sequence ID" value="XM_018273685.1"/>
</dbReference>
<evidence type="ECO:0000313" key="2">
    <source>
        <dbReference type="Proteomes" id="UP000091956"/>
    </source>
</evidence>